<proteinExistence type="predicted"/>
<accession>A0A8S1PMU7</accession>
<gene>
    <name evidence="1" type="ORF">PSON_ATCC_30995.1.T0810028</name>
</gene>
<sequence>MNRSLWVKKEMKKRWENEIIQFLNFIQQQQKQSLLRHYIVKYLCSSYKFKVNKEIQSYTMICQECLKKQMKKNHKMQGKIVQHLIVKLKLKLKRNLQWNFTIWKLI</sequence>
<comment type="caution">
    <text evidence="1">The sequence shown here is derived from an EMBL/GenBank/DDBJ whole genome shotgun (WGS) entry which is preliminary data.</text>
</comment>
<protein>
    <submittedName>
        <fullName evidence="1">Uncharacterized protein</fullName>
    </submittedName>
</protein>
<evidence type="ECO:0000313" key="2">
    <source>
        <dbReference type="Proteomes" id="UP000692954"/>
    </source>
</evidence>
<keyword evidence="2" id="KW-1185">Reference proteome</keyword>
<name>A0A8S1PMU7_9CILI</name>
<dbReference type="EMBL" id="CAJJDN010000081">
    <property type="protein sequence ID" value="CAD8103808.1"/>
    <property type="molecule type" value="Genomic_DNA"/>
</dbReference>
<evidence type="ECO:0000313" key="1">
    <source>
        <dbReference type="EMBL" id="CAD8103808.1"/>
    </source>
</evidence>
<dbReference type="AlphaFoldDB" id="A0A8S1PMU7"/>
<organism evidence="1 2">
    <name type="scientific">Paramecium sonneborni</name>
    <dbReference type="NCBI Taxonomy" id="65129"/>
    <lineage>
        <taxon>Eukaryota</taxon>
        <taxon>Sar</taxon>
        <taxon>Alveolata</taxon>
        <taxon>Ciliophora</taxon>
        <taxon>Intramacronucleata</taxon>
        <taxon>Oligohymenophorea</taxon>
        <taxon>Peniculida</taxon>
        <taxon>Parameciidae</taxon>
        <taxon>Paramecium</taxon>
    </lineage>
</organism>
<reference evidence="1" key="1">
    <citation type="submission" date="2021-01" db="EMBL/GenBank/DDBJ databases">
        <authorList>
            <consortium name="Genoscope - CEA"/>
            <person name="William W."/>
        </authorList>
    </citation>
    <scope>NUCLEOTIDE SEQUENCE</scope>
</reference>
<dbReference type="Proteomes" id="UP000692954">
    <property type="component" value="Unassembled WGS sequence"/>
</dbReference>